<name>A0A8H4T0T7_9HYPO</name>
<dbReference type="EMBL" id="JABEXW010001020">
    <property type="protein sequence ID" value="KAF4949139.1"/>
    <property type="molecule type" value="Genomic_DNA"/>
</dbReference>
<organism evidence="2 3">
    <name type="scientific">Fusarium sarcochroum</name>
    <dbReference type="NCBI Taxonomy" id="1208366"/>
    <lineage>
        <taxon>Eukaryota</taxon>
        <taxon>Fungi</taxon>
        <taxon>Dikarya</taxon>
        <taxon>Ascomycota</taxon>
        <taxon>Pezizomycotina</taxon>
        <taxon>Sordariomycetes</taxon>
        <taxon>Hypocreomycetidae</taxon>
        <taxon>Hypocreales</taxon>
        <taxon>Nectriaceae</taxon>
        <taxon>Fusarium</taxon>
        <taxon>Fusarium lateritium species complex</taxon>
    </lineage>
</organism>
<dbReference type="PANTHER" id="PTHR38048">
    <property type="entry name" value="EXPRESSED PROTEIN"/>
    <property type="match status" value="1"/>
</dbReference>
<dbReference type="Proteomes" id="UP000622797">
    <property type="component" value="Unassembled WGS sequence"/>
</dbReference>
<dbReference type="Gene3D" id="1.20.120.520">
    <property type="entry name" value="nmb1532 protein domain like"/>
    <property type="match status" value="1"/>
</dbReference>
<evidence type="ECO:0000313" key="3">
    <source>
        <dbReference type="Proteomes" id="UP000622797"/>
    </source>
</evidence>
<dbReference type="AlphaFoldDB" id="A0A8H4T0T7"/>
<gene>
    <name evidence="2" type="ORF">FSARC_13577</name>
</gene>
<evidence type="ECO:0000259" key="1">
    <source>
        <dbReference type="Pfam" id="PF01814"/>
    </source>
</evidence>
<accession>A0A8H4T0T7</accession>
<reference evidence="2" key="2">
    <citation type="submission" date="2020-05" db="EMBL/GenBank/DDBJ databases">
        <authorList>
            <person name="Kim H.-S."/>
            <person name="Proctor R.H."/>
            <person name="Brown D.W."/>
        </authorList>
    </citation>
    <scope>NUCLEOTIDE SEQUENCE</scope>
    <source>
        <strain evidence="2">NRRL 20472</strain>
    </source>
</reference>
<dbReference type="CDD" id="cd12108">
    <property type="entry name" value="Hr-like"/>
    <property type="match status" value="1"/>
</dbReference>
<evidence type="ECO:0000313" key="2">
    <source>
        <dbReference type="EMBL" id="KAF4949139.1"/>
    </source>
</evidence>
<proteinExistence type="predicted"/>
<dbReference type="OrthoDB" id="58416at2759"/>
<keyword evidence="3" id="KW-1185">Reference proteome</keyword>
<dbReference type="Pfam" id="PF01814">
    <property type="entry name" value="Hemerythrin"/>
    <property type="match status" value="1"/>
</dbReference>
<dbReference type="InterPro" id="IPR053206">
    <property type="entry name" value="Dimeric_xanthone_biosynth"/>
</dbReference>
<reference evidence="2" key="1">
    <citation type="journal article" date="2020" name="BMC Genomics">
        <title>Correction to: Identification and distribution of gene clusters required for synthesis of sphingolipid metabolism inhibitors in diverse species of the filamentous fungus Fusarium.</title>
        <authorList>
            <person name="Kim H.S."/>
            <person name="Lohmar J.M."/>
            <person name="Busman M."/>
            <person name="Brown D.W."/>
            <person name="Naumann T.A."/>
            <person name="Divon H.H."/>
            <person name="Lysoe E."/>
            <person name="Uhlig S."/>
            <person name="Proctor R.H."/>
        </authorList>
    </citation>
    <scope>NUCLEOTIDE SEQUENCE</scope>
    <source>
        <strain evidence="2">NRRL 20472</strain>
    </source>
</reference>
<comment type="caution">
    <text evidence="2">The sequence shown here is derived from an EMBL/GenBank/DDBJ whole genome shotgun (WGS) entry which is preliminary data.</text>
</comment>
<protein>
    <recommendedName>
        <fullName evidence="1">Hemerythrin-like domain-containing protein</fullName>
    </recommendedName>
</protein>
<dbReference type="InterPro" id="IPR012312">
    <property type="entry name" value="Hemerythrin-like"/>
</dbReference>
<dbReference type="PANTHER" id="PTHR38048:SF2">
    <property type="entry name" value="HEMERYTHRIN-LIKE DOMAIN-CONTAINING PROTEIN"/>
    <property type="match status" value="1"/>
</dbReference>
<sequence length="273" mass="31240">MNFSSSIITLSINSVFYFIFGQNSPALISHLSVQLDEPAGGARKCAAEMSAVHNLLIRGINAIYLQAVNVAQRGTKKDKLDFSNFAWVWSEELKEHHNIEETMIFPEINELAGVPGLMDANVDEHRMFHDGLESFRTYIDKIRKEEEELDGEKLKEIIDSFMPVLRTHLENEIDTLVSLDKYADKCDWGKWFAKKAGEVASKHIHHASYRTDILPLVMVLHDKTFEGGVWESFPPIPWIAAVAIRWVFVRTNLDWWRFSGCDTMSLPQELPFA</sequence>
<feature type="domain" description="Hemerythrin-like" evidence="1">
    <location>
        <begin position="49"/>
        <end position="176"/>
    </location>
</feature>